<organism evidence="11 12">
    <name type="scientific">Caldanaerobius fijiensis DSM 17918</name>
    <dbReference type="NCBI Taxonomy" id="1121256"/>
    <lineage>
        <taxon>Bacteria</taxon>
        <taxon>Bacillati</taxon>
        <taxon>Bacillota</taxon>
        <taxon>Clostridia</taxon>
        <taxon>Thermoanaerobacterales</taxon>
        <taxon>Thermoanaerobacteraceae</taxon>
        <taxon>Caldanaerobius</taxon>
    </lineage>
</organism>
<dbReference type="OrthoDB" id="9784339at2"/>
<dbReference type="SMART" id="SM00226">
    <property type="entry name" value="LMWPc"/>
    <property type="match status" value="1"/>
</dbReference>
<comment type="similarity">
    <text evidence="8">Belongs to the low molecular weight phosphotyrosine protein phosphatase family. Thioredoxin-coupled ArsC subfamily.</text>
</comment>
<evidence type="ECO:0000256" key="7">
    <source>
        <dbReference type="ARBA" id="ARBA00052766"/>
    </source>
</evidence>
<evidence type="ECO:0000256" key="6">
    <source>
        <dbReference type="ARBA" id="ARBA00039879"/>
    </source>
</evidence>
<keyword evidence="5" id="KW-0676">Redox-active center</keyword>
<dbReference type="PANTHER" id="PTHR43428:SF1">
    <property type="entry name" value="ARSENATE REDUCTASE"/>
    <property type="match status" value="1"/>
</dbReference>
<evidence type="ECO:0000256" key="4">
    <source>
        <dbReference type="ARBA" id="ARBA00023157"/>
    </source>
</evidence>
<dbReference type="FunFam" id="3.40.50.2300:FF:000237">
    <property type="entry name" value="Arsenate reductase"/>
    <property type="match status" value="1"/>
</dbReference>
<comment type="catalytic activity">
    <reaction evidence="7">
        <text>arsenate + [thioredoxin]-dithiol + H(+) = arsenite + [thioredoxin]-disulfide + H2O</text>
        <dbReference type="Rhea" id="RHEA:43848"/>
        <dbReference type="Rhea" id="RHEA-COMP:10698"/>
        <dbReference type="Rhea" id="RHEA-COMP:10700"/>
        <dbReference type="ChEBI" id="CHEBI:15377"/>
        <dbReference type="ChEBI" id="CHEBI:15378"/>
        <dbReference type="ChEBI" id="CHEBI:29242"/>
        <dbReference type="ChEBI" id="CHEBI:29950"/>
        <dbReference type="ChEBI" id="CHEBI:48597"/>
        <dbReference type="ChEBI" id="CHEBI:50058"/>
        <dbReference type="EC" id="1.20.4.4"/>
    </reaction>
</comment>
<keyword evidence="2" id="KW-0059">Arsenical resistance</keyword>
<evidence type="ECO:0000256" key="2">
    <source>
        <dbReference type="ARBA" id="ARBA00022849"/>
    </source>
</evidence>
<dbReference type="Pfam" id="PF01451">
    <property type="entry name" value="LMWPc"/>
    <property type="match status" value="1"/>
</dbReference>
<gene>
    <name evidence="11" type="ORF">SAMN02746089_02808</name>
</gene>
<dbReference type="RefSeq" id="WP_073346684.1">
    <property type="nucleotide sequence ID" value="NZ_FQVH01000081.1"/>
</dbReference>
<feature type="domain" description="Phosphotyrosine protein phosphatase I" evidence="10">
    <location>
        <begin position="5"/>
        <end position="138"/>
    </location>
</feature>
<accession>A0A1M5FTW5</accession>
<evidence type="ECO:0000256" key="3">
    <source>
        <dbReference type="ARBA" id="ARBA00023002"/>
    </source>
</evidence>
<dbReference type="InterPro" id="IPR023485">
    <property type="entry name" value="Ptyr_pPase"/>
</dbReference>
<dbReference type="NCBIfam" id="TIGR02691">
    <property type="entry name" value="arsC_pI258_fam"/>
    <property type="match status" value="1"/>
</dbReference>
<dbReference type="InterPro" id="IPR036196">
    <property type="entry name" value="Ptyr_pPase_sf"/>
</dbReference>
<dbReference type="SUPFAM" id="SSF52788">
    <property type="entry name" value="Phosphotyrosine protein phosphatases I"/>
    <property type="match status" value="1"/>
</dbReference>
<dbReference type="PANTHER" id="PTHR43428">
    <property type="entry name" value="ARSENATE REDUCTASE"/>
    <property type="match status" value="1"/>
</dbReference>
<dbReference type="EMBL" id="FQVH01000081">
    <property type="protein sequence ID" value="SHF94916.1"/>
    <property type="molecule type" value="Genomic_DNA"/>
</dbReference>
<dbReference type="Proteomes" id="UP000184088">
    <property type="component" value="Unassembled WGS sequence"/>
</dbReference>
<sequence>MSRKKIVYFICTGNSCRSQMAEGFARHYGSDIIEVYSGGVEAHGVNPRAIAVMAEKGIDISRHESKLIDEAVLFKSDYVITLCGDARDKCPVLPPSVKSIHWGLEDPAKATGTEDEIMGKFRKVRDEIEDMVKKLLGEIRERVIK</sequence>
<dbReference type="GO" id="GO:0046685">
    <property type="term" value="P:response to arsenic-containing substance"/>
    <property type="evidence" value="ECO:0007669"/>
    <property type="project" value="UniProtKB-KW"/>
</dbReference>
<dbReference type="GO" id="GO:0030612">
    <property type="term" value="F:arsenate reductase (thioredoxin) activity"/>
    <property type="evidence" value="ECO:0007669"/>
    <property type="project" value="UniProtKB-EC"/>
</dbReference>
<dbReference type="Gene3D" id="3.40.50.2300">
    <property type="match status" value="1"/>
</dbReference>
<dbReference type="STRING" id="1121256.SAMN02746089_02808"/>
<evidence type="ECO:0000256" key="5">
    <source>
        <dbReference type="ARBA" id="ARBA00023284"/>
    </source>
</evidence>
<evidence type="ECO:0000256" key="1">
    <source>
        <dbReference type="ARBA" id="ARBA00022490"/>
    </source>
</evidence>
<evidence type="ECO:0000259" key="10">
    <source>
        <dbReference type="SMART" id="SM00226"/>
    </source>
</evidence>
<name>A0A1M5FTW5_9THEO</name>
<evidence type="ECO:0000313" key="11">
    <source>
        <dbReference type="EMBL" id="SHF94916.1"/>
    </source>
</evidence>
<protein>
    <recommendedName>
        <fullName evidence="6">Arsenate reductase</fullName>
        <ecNumber evidence="9">1.20.4.4</ecNumber>
    </recommendedName>
</protein>
<dbReference type="AlphaFoldDB" id="A0A1M5FTW5"/>
<keyword evidence="1" id="KW-0963">Cytoplasm</keyword>
<dbReference type="CDD" id="cd16345">
    <property type="entry name" value="LMWP_ArsC"/>
    <property type="match status" value="1"/>
</dbReference>
<proteinExistence type="inferred from homology"/>
<keyword evidence="12" id="KW-1185">Reference proteome</keyword>
<dbReference type="InterPro" id="IPR014064">
    <property type="entry name" value="Arsenate_reductase_ArsC"/>
</dbReference>
<dbReference type="GO" id="GO:0004725">
    <property type="term" value="F:protein tyrosine phosphatase activity"/>
    <property type="evidence" value="ECO:0007669"/>
    <property type="project" value="InterPro"/>
</dbReference>
<dbReference type="EC" id="1.20.4.4" evidence="9"/>
<reference evidence="11 12" key="1">
    <citation type="submission" date="2016-11" db="EMBL/GenBank/DDBJ databases">
        <authorList>
            <person name="Jaros S."/>
            <person name="Januszkiewicz K."/>
            <person name="Wedrychowicz H."/>
        </authorList>
    </citation>
    <scope>NUCLEOTIDE SEQUENCE [LARGE SCALE GENOMIC DNA]</scope>
    <source>
        <strain evidence="11 12">DSM 17918</strain>
    </source>
</reference>
<keyword evidence="4" id="KW-1015">Disulfide bond</keyword>
<keyword evidence="3" id="KW-0560">Oxidoreductase</keyword>
<evidence type="ECO:0000256" key="9">
    <source>
        <dbReference type="ARBA" id="ARBA00066655"/>
    </source>
</evidence>
<evidence type="ECO:0000256" key="8">
    <source>
        <dbReference type="ARBA" id="ARBA00061528"/>
    </source>
</evidence>
<evidence type="ECO:0000313" key="12">
    <source>
        <dbReference type="Proteomes" id="UP000184088"/>
    </source>
</evidence>